<evidence type="ECO:0000313" key="3">
    <source>
        <dbReference type="EMBL" id="SFV28710.1"/>
    </source>
</evidence>
<dbReference type="PROSITE" id="PS00375">
    <property type="entry name" value="UDPGT"/>
    <property type="match status" value="1"/>
</dbReference>
<dbReference type="OrthoDB" id="139086at2"/>
<dbReference type="RefSeq" id="WP_092420659.1">
    <property type="nucleotide sequence ID" value="NZ_FPCK01000001.1"/>
</dbReference>
<keyword evidence="2" id="KW-0328">Glycosyltransferase</keyword>
<evidence type="ECO:0000256" key="1">
    <source>
        <dbReference type="ARBA" id="ARBA00022679"/>
    </source>
</evidence>
<dbReference type="Pfam" id="PF00201">
    <property type="entry name" value="UDPGT"/>
    <property type="match status" value="1"/>
</dbReference>
<keyword evidence="1 2" id="KW-0808">Transferase</keyword>
<dbReference type="Gene3D" id="3.40.50.2000">
    <property type="entry name" value="Glycogen Phosphorylase B"/>
    <property type="match status" value="2"/>
</dbReference>
<dbReference type="SUPFAM" id="SSF53756">
    <property type="entry name" value="UDP-Glycosyltransferase/glycogen phosphorylase"/>
    <property type="match status" value="1"/>
</dbReference>
<dbReference type="InterPro" id="IPR050426">
    <property type="entry name" value="Glycosyltransferase_28"/>
</dbReference>
<dbReference type="PANTHER" id="PTHR48050">
    <property type="entry name" value="STEROL 3-BETA-GLUCOSYLTRANSFERASE"/>
    <property type="match status" value="1"/>
</dbReference>
<dbReference type="InterPro" id="IPR035595">
    <property type="entry name" value="UDP_glycos_trans_CS"/>
</dbReference>
<sequence>MRIAFFIQPLQGHLGPATHLAAALVARGHECFLVHHPDIVPDDVFRSIAIDSTEANWTPAGYIRHARSSGLPFGVLRLVRDMAAMTDTLCRLGPDLLRAHGIDAVVSDQLEPAGALVAGHLQLPFITLAAAHPINREPLVPLPVLDWPYEDSDKAIERNRVGAWIADKLTAGHDQVVRAWAERWNLPGRSNVVDCLSPLADITQLVRQLDFPRRALPPTFHYVGPIRGGRPPQKRVKKAPGTQPLVFASLGTLQNHRLRLFQRIAKACRANGVRLILSHANGLSPRQAASIDADEVVPWVDQEQILSQADAVITHGGLNTVLDALAVGLPILCIPLAFEQPGVGARLERAGVGKVLRASASTNHVASALGELLTDPRYRTAAETMAAHIRLSGGAAKAAGIVECAIMDARSRHGHDDAIKQASPACSL</sequence>
<dbReference type="InterPro" id="IPR002213">
    <property type="entry name" value="UDP_glucos_trans"/>
</dbReference>
<protein>
    <submittedName>
        <fullName evidence="3">Zeaxanthin glucosyltransferase</fullName>
    </submittedName>
</protein>
<dbReference type="CDD" id="cd03784">
    <property type="entry name" value="GT1_Gtf-like"/>
    <property type="match status" value="1"/>
</dbReference>
<name>A0A1I7N222_9HYPH</name>
<evidence type="ECO:0000256" key="2">
    <source>
        <dbReference type="RuleBase" id="RU003718"/>
    </source>
</evidence>
<accession>A0A1I7N222</accession>
<organism evidence="3 4">
    <name type="scientific">Devosia crocina</name>
    <dbReference type="NCBI Taxonomy" id="429728"/>
    <lineage>
        <taxon>Bacteria</taxon>
        <taxon>Pseudomonadati</taxon>
        <taxon>Pseudomonadota</taxon>
        <taxon>Alphaproteobacteria</taxon>
        <taxon>Hyphomicrobiales</taxon>
        <taxon>Devosiaceae</taxon>
        <taxon>Devosia</taxon>
    </lineage>
</organism>
<evidence type="ECO:0000313" key="4">
    <source>
        <dbReference type="Proteomes" id="UP000199074"/>
    </source>
</evidence>
<dbReference type="Proteomes" id="UP000199074">
    <property type="component" value="Unassembled WGS sequence"/>
</dbReference>
<reference evidence="3 4" key="1">
    <citation type="submission" date="2016-10" db="EMBL/GenBank/DDBJ databases">
        <authorList>
            <person name="de Groot N.N."/>
        </authorList>
    </citation>
    <scope>NUCLEOTIDE SEQUENCE [LARGE SCALE GENOMIC DNA]</scope>
    <source>
        <strain evidence="3 4">IPL20</strain>
    </source>
</reference>
<dbReference type="STRING" id="429728.SAMN05216456_0580"/>
<dbReference type="PANTHER" id="PTHR48050:SF13">
    <property type="entry name" value="STEROL 3-BETA-GLUCOSYLTRANSFERASE UGT80A2"/>
    <property type="match status" value="1"/>
</dbReference>
<gene>
    <name evidence="3" type="ORF">SAMN05216456_0580</name>
</gene>
<dbReference type="GO" id="GO:0017000">
    <property type="term" value="P:antibiotic biosynthetic process"/>
    <property type="evidence" value="ECO:0007669"/>
    <property type="project" value="UniProtKB-ARBA"/>
</dbReference>
<dbReference type="EMBL" id="FPCK01000001">
    <property type="protein sequence ID" value="SFV28710.1"/>
    <property type="molecule type" value="Genomic_DNA"/>
</dbReference>
<dbReference type="GO" id="GO:0008194">
    <property type="term" value="F:UDP-glycosyltransferase activity"/>
    <property type="evidence" value="ECO:0007669"/>
    <property type="project" value="InterPro"/>
</dbReference>
<proteinExistence type="inferred from homology"/>
<comment type="similarity">
    <text evidence="2">Belongs to the UDP-glycosyltransferase family.</text>
</comment>
<dbReference type="AlphaFoldDB" id="A0A1I7N222"/>
<keyword evidence="4" id="KW-1185">Reference proteome</keyword>